<comment type="caution">
    <text evidence="3">The sequence shown here is derived from an EMBL/GenBank/DDBJ whole genome shotgun (WGS) entry which is preliminary data.</text>
</comment>
<feature type="region of interest" description="Disordered" evidence="1">
    <location>
        <begin position="134"/>
        <end position="161"/>
    </location>
</feature>
<feature type="transmembrane region" description="Helical" evidence="2">
    <location>
        <begin position="20"/>
        <end position="51"/>
    </location>
</feature>
<organism evidence="3">
    <name type="scientific">Tanacetum cinerariifolium</name>
    <name type="common">Dalmatian daisy</name>
    <name type="synonym">Chrysanthemum cinerariifolium</name>
    <dbReference type="NCBI Taxonomy" id="118510"/>
    <lineage>
        <taxon>Eukaryota</taxon>
        <taxon>Viridiplantae</taxon>
        <taxon>Streptophyta</taxon>
        <taxon>Embryophyta</taxon>
        <taxon>Tracheophyta</taxon>
        <taxon>Spermatophyta</taxon>
        <taxon>Magnoliopsida</taxon>
        <taxon>eudicotyledons</taxon>
        <taxon>Gunneridae</taxon>
        <taxon>Pentapetalae</taxon>
        <taxon>asterids</taxon>
        <taxon>campanulids</taxon>
        <taxon>Asterales</taxon>
        <taxon>Asteraceae</taxon>
        <taxon>Asteroideae</taxon>
        <taxon>Anthemideae</taxon>
        <taxon>Anthemidinae</taxon>
        <taxon>Tanacetum</taxon>
    </lineage>
</organism>
<keyword evidence="3" id="KW-0346">Stress response</keyword>
<gene>
    <name evidence="3" type="ORF">Tci_059416</name>
</gene>
<evidence type="ECO:0000256" key="2">
    <source>
        <dbReference type="SAM" id="Phobius"/>
    </source>
</evidence>
<evidence type="ECO:0000313" key="3">
    <source>
        <dbReference type="EMBL" id="GEU87438.1"/>
    </source>
</evidence>
<dbReference type="EMBL" id="BKCJ010009540">
    <property type="protein sequence ID" value="GEU87438.1"/>
    <property type="molecule type" value="Genomic_DNA"/>
</dbReference>
<evidence type="ECO:0000256" key="1">
    <source>
        <dbReference type="SAM" id="MobiDB-lite"/>
    </source>
</evidence>
<dbReference type="AlphaFoldDB" id="A0A6L2NMB1"/>
<keyword evidence="2" id="KW-1133">Transmembrane helix</keyword>
<sequence>MVRLLLYFMKVFLARSVYELFFFFLGYLFALYTHFVTAWVAEGGRMVLCYVQGSRRRKRKKGVGCGSERHENYRSGRRDCGVYPESWIFAITEYFSLLNTPADPWLKIVGFNLEGATTGWFQWMTRNAPVTGTMTKTFGNNGGDEPESSGPVTPKEEDDQSFAEEKSYLSSDQYCLSKQILMDEDKDELNLLRPYFVLKEFIPQTDEFIITEGQVLGKTSMVHMDDFCIVEDQHGSGTVAEYESEFLMIIKRVTKISESLLKSFYISGLKPLLQCALLRLAPTTLGEAFSIACIMEARFETIAGKKLNIEEKIDIVLSWPSEEAPPVIKGSLDANEDIGVVEVSSAIDDVFDIGESNVESIEFHSKFSEFSENKESVKERTTGLVLYLLLWWLMKVREFANYGKELVSVMLMDNGRNHKFVQPNVWGWMSDSQSAYSSYHLEGKVIFEGGMVLCYVQGSERRKRKTGVGCGSGRHENYESERRDCGRIRIWDPAIKI</sequence>
<name>A0A6L2NMB1_TANCI</name>
<reference evidence="3" key="1">
    <citation type="journal article" date="2019" name="Sci. Rep.">
        <title>Draft genome of Tanacetum cinerariifolium, the natural source of mosquito coil.</title>
        <authorList>
            <person name="Yamashiro T."/>
            <person name="Shiraishi A."/>
            <person name="Satake H."/>
            <person name="Nakayama K."/>
        </authorList>
    </citation>
    <scope>NUCLEOTIDE SEQUENCE</scope>
</reference>
<keyword evidence="2" id="KW-0472">Membrane</keyword>
<protein>
    <submittedName>
        <fullName evidence="3">Class II heat shock protein</fullName>
    </submittedName>
</protein>
<keyword evidence="2" id="KW-0812">Transmembrane</keyword>
<proteinExistence type="predicted"/>
<accession>A0A6L2NMB1</accession>